<evidence type="ECO:0008006" key="4">
    <source>
        <dbReference type="Google" id="ProtNLM"/>
    </source>
</evidence>
<dbReference type="PROSITE" id="PS51257">
    <property type="entry name" value="PROKAR_LIPOPROTEIN"/>
    <property type="match status" value="1"/>
</dbReference>
<evidence type="ECO:0000313" key="3">
    <source>
        <dbReference type="Proteomes" id="UP000292544"/>
    </source>
</evidence>
<dbReference type="EMBL" id="SHLY01000002">
    <property type="protein sequence ID" value="TAA47440.1"/>
    <property type="molecule type" value="Genomic_DNA"/>
</dbReference>
<dbReference type="RefSeq" id="WP_130566541.1">
    <property type="nucleotide sequence ID" value="NZ_SHLY01000002.1"/>
</dbReference>
<protein>
    <recommendedName>
        <fullName evidence="4">CotH protein</fullName>
    </recommendedName>
</protein>
<dbReference type="InterPro" id="IPR014867">
    <property type="entry name" value="Spore_coat_CotH_CotH2/3/7"/>
</dbReference>
<dbReference type="Proteomes" id="UP000292544">
    <property type="component" value="Unassembled WGS sequence"/>
</dbReference>
<gene>
    <name evidence="2" type="ORF">EXY25_09455</name>
</gene>
<feature type="signal peptide" evidence="1">
    <location>
        <begin position="1"/>
        <end position="29"/>
    </location>
</feature>
<reference evidence="3" key="1">
    <citation type="submission" date="2019-02" db="EMBL/GenBank/DDBJ databases">
        <title>Draft genome sequence of Muricauda sp. 176CP4-71.</title>
        <authorList>
            <person name="Park J.-S."/>
        </authorList>
    </citation>
    <scope>NUCLEOTIDE SEQUENCE [LARGE SCALE GENOMIC DNA]</scope>
    <source>
        <strain evidence="3">176GS2-150</strain>
    </source>
</reference>
<dbReference type="Pfam" id="PF08757">
    <property type="entry name" value="CotH"/>
    <property type="match status" value="1"/>
</dbReference>
<evidence type="ECO:0000313" key="2">
    <source>
        <dbReference type="EMBL" id="TAA47440.1"/>
    </source>
</evidence>
<evidence type="ECO:0000256" key="1">
    <source>
        <dbReference type="SAM" id="SignalP"/>
    </source>
</evidence>
<sequence length="785" mass="87863">MFNSNRFKMGSAGLLLTPLALLMSGCGGSSGGGDDPDPPVPDSFTVSGTATGLPDFGLLTVSLNGGLSEPVLVGNANDLSGTFRFPDRFQVGDNYEISLSELPSRTTCIVENGSGVIAEANIENIVVSCEAVPLAPNERTLTGTISGLDDNTSVQLSLNGEEFLDVNHNGRFMFQSAMVDFQNYEIDVERDPARQECEIENGEGVIDGDNIVDIAVRCEQDDSASVFATDRLHRFRITMTAQEWLAFVLDTERARYTNRDAHGWSLWNLWTHSEVYREVSLEYLDDNGDVIEQLDHVAFKMRGNTSRQWPEEWYQQDDDSWTAKPRRFHFSLKFDEEFDDDESVYACIDDDGQPAAVNNGHCNNRVGRDVPEVTANDGREFNGVEKLYFKFNKDDPGYQREMLAHDVLNSAGVPTGRMAHASVELVITGEQGETLYDRPLPQVYNMGVFMMDEPIDKPYLKRYFGENGYLFKVGGGDLSTADAANPNCVPYEDGSGYINSNFCLIGVEKSDPDDREDWLGTANYLNPDYVNSDINDQGGMASQFAPYRPTYDMKSKKKSIADARVDLQNFMTFVQGRPSVSRLAEEFDIDGFVRAQAADIVIGAVDHYVRVANNYYLYLNPLTEKWTYLTYDYDFNFRDNHPVAWGSNVEAFQNVAGSYALPGTGERDWHSERMSGVTPVLWDIVFAEAVYQRRLLQEIKRILDAQMDWDSQLAPKLKQRREMIEAVVLATDAAHPQGCEQIYDRRAIDADAGTELCDAGDVSMKVFMQQKVAALREELAKHGIE</sequence>
<proteinExistence type="predicted"/>
<keyword evidence="3" id="KW-1185">Reference proteome</keyword>
<dbReference type="PANTHER" id="PTHR40050">
    <property type="entry name" value="INNER SPORE COAT PROTEIN H"/>
    <property type="match status" value="1"/>
</dbReference>
<comment type="caution">
    <text evidence="2">The sequence shown here is derived from an EMBL/GenBank/DDBJ whole genome shotgun (WGS) entry which is preliminary data.</text>
</comment>
<dbReference type="PANTHER" id="PTHR40050:SF1">
    <property type="entry name" value="INNER SPORE COAT PROTEIN H"/>
    <property type="match status" value="1"/>
</dbReference>
<keyword evidence="1" id="KW-0732">Signal</keyword>
<feature type="chain" id="PRO_5046996577" description="CotH protein" evidence="1">
    <location>
        <begin position="30"/>
        <end position="785"/>
    </location>
</feature>
<organism evidence="2 3">
    <name type="scientific">Corallincola spongiicola</name>
    <dbReference type="NCBI Taxonomy" id="2520508"/>
    <lineage>
        <taxon>Bacteria</taxon>
        <taxon>Pseudomonadati</taxon>
        <taxon>Pseudomonadota</taxon>
        <taxon>Gammaproteobacteria</taxon>
        <taxon>Alteromonadales</taxon>
        <taxon>Psychromonadaceae</taxon>
        <taxon>Corallincola</taxon>
    </lineage>
</organism>
<accession>A0ABY1WRT5</accession>
<name>A0ABY1WRT5_9GAMM</name>